<gene>
    <name evidence="1" type="ORF">ACFPWV_09720</name>
</gene>
<evidence type="ECO:0000313" key="2">
    <source>
        <dbReference type="Proteomes" id="UP001596035"/>
    </source>
</evidence>
<organism evidence="1 2">
    <name type="scientific">Streptomyces atrovirens</name>
    <dbReference type="NCBI Taxonomy" id="285556"/>
    <lineage>
        <taxon>Bacteria</taxon>
        <taxon>Bacillati</taxon>
        <taxon>Actinomycetota</taxon>
        <taxon>Actinomycetes</taxon>
        <taxon>Kitasatosporales</taxon>
        <taxon>Streptomycetaceae</taxon>
        <taxon>Streptomyces</taxon>
    </lineage>
</organism>
<comment type="caution">
    <text evidence="1">The sequence shown here is derived from an EMBL/GenBank/DDBJ whole genome shotgun (WGS) entry which is preliminary data.</text>
</comment>
<name>A0ABW0DQ77_9ACTN</name>
<accession>A0ABW0DQ77</accession>
<dbReference type="EMBL" id="JBHSKN010000009">
    <property type="protein sequence ID" value="MFC5240175.1"/>
    <property type="molecule type" value="Genomic_DNA"/>
</dbReference>
<evidence type="ECO:0000313" key="1">
    <source>
        <dbReference type="EMBL" id="MFC5240175.1"/>
    </source>
</evidence>
<dbReference type="RefSeq" id="WP_344559491.1">
    <property type="nucleotide sequence ID" value="NZ_BAAATG010000014.1"/>
</dbReference>
<keyword evidence="2" id="KW-1185">Reference proteome</keyword>
<sequence length="187" mass="19919">MTVHVAADRRLAVEHWLLSAHSCPSRAREEWQEHGIVLLPLGTLFSAVRIPGRLVSAAAETADPQETDAFLDEVLDGGPVICDAYGLRYYALVPSGVPVTWRAAAEDWRTQDVDCLGRGTYLGVPRPDVVDQPAYGAGSYWAVPMSSAAVLCAPLSVARLIAAGAHRAAGDVEELRSVSEGTSPGAW</sequence>
<dbReference type="Proteomes" id="UP001596035">
    <property type="component" value="Unassembled WGS sequence"/>
</dbReference>
<proteinExistence type="predicted"/>
<protein>
    <submittedName>
        <fullName evidence="1">Uncharacterized protein</fullName>
    </submittedName>
</protein>
<reference evidence="2" key="1">
    <citation type="journal article" date="2019" name="Int. J. Syst. Evol. Microbiol.">
        <title>The Global Catalogue of Microorganisms (GCM) 10K type strain sequencing project: providing services to taxonomists for standard genome sequencing and annotation.</title>
        <authorList>
            <consortium name="The Broad Institute Genomics Platform"/>
            <consortium name="The Broad Institute Genome Sequencing Center for Infectious Disease"/>
            <person name="Wu L."/>
            <person name="Ma J."/>
        </authorList>
    </citation>
    <scope>NUCLEOTIDE SEQUENCE [LARGE SCALE GENOMIC DNA]</scope>
    <source>
        <strain evidence="2">CGMCC 4.7131</strain>
    </source>
</reference>